<dbReference type="Proteomes" id="UP000747542">
    <property type="component" value="Unassembled WGS sequence"/>
</dbReference>
<evidence type="ECO:0000313" key="2">
    <source>
        <dbReference type="Proteomes" id="UP000747542"/>
    </source>
</evidence>
<name>A0A8J5N2D3_HOMAM</name>
<protein>
    <submittedName>
        <fullName evidence="1">Uncharacterized protein</fullName>
    </submittedName>
</protein>
<keyword evidence="2" id="KW-1185">Reference proteome</keyword>
<dbReference type="EMBL" id="JAHLQT010011632">
    <property type="protein sequence ID" value="KAG7171927.1"/>
    <property type="molecule type" value="Genomic_DNA"/>
</dbReference>
<feature type="non-terminal residue" evidence="1">
    <location>
        <position position="76"/>
    </location>
</feature>
<accession>A0A8J5N2D3</accession>
<proteinExistence type="predicted"/>
<gene>
    <name evidence="1" type="ORF">Hamer_G000869</name>
</gene>
<reference evidence="1" key="1">
    <citation type="journal article" date="2021" name="Sci. Adv.">
        <title>The American lobster genome reveals insights on longevity, neural, and immune adaptations.</title>
        <authorList>
            <person name="Polinski J.M."/>
            <person name="Zimin A.V."/>
            <person name="Clark K.F."/>
            <person name="Kohn A.B."/>
            <person name="Sadowski N."/>
            <person name="Timp W."/>
            <person name="Ptitsyn A."/>
            <person name="Khanna P."/>
            <person name="Romanova D.Y."/>
            <person name="Williams P."/>
            <person name="Greenwood S.J."/>
            <person name="Moroz L.L."/>
            <person name="Walt D.R."/>
            <person name="Bodnar A.G."/>
        </authorList>
    </citation>
    <scope>NUCLEOTIDE SEQUENCE</scope>
    <source>
        <strain evidence="1">GMGI-L3</strain>
    </source>
</reference>
<evidence type="ECO:0000313" key="1">
    <source>
        <dbReference type="EMBL" id="KAG7171927.1"/>
    </source>
</evidence>
<comment type="caution">
    <text evidence="1">The sequence shown here is derived from an EMBL/GenBank/DDBJ whole genome shotgun (WGS) entry which is preliminary data.</text>
</comment>
<dbReference type="AlphaFoldDB" id="A0A8J5N2D3"/>
<sequence length="76" mass="8663">MQCRIMKIEEMHITDFWVDNCNKAYEVGRTGLVEAELKAAYAMDLQAPKAPKVLGALLNKWIKTMNSRGLHDKVDL</sequence>
<organism evidence="1 2">
    <name type="scientific">Homarus americanus</name>
    <name type="common">American lobster</name>
    <dbReference type="NCBI Taxonomy" id="6706"/>
    <lineage>
        <taxon>Eukaryota</taxon>
        <taxon>Metazoa</taxon>
        <taxon>Ecdysozoa</taxon>
        <taxon>Arthropoda</taxon>
        <taxon>Crustacea</taxon>
        <taxon>Multicrustacea</taxon>
        <taxon>Malacostraca</taxon>
        <taxon>Eumalacostraca</taxon>
        <taxon>Eucarida</taxon>
        <taxon>Decapoda</taxon>
        <taxon>Pleocyemata</taxon>
        <taxon>Astacidea</taxon>
        <taxon>Nephropoidea</taxon>
        <taxon>Nephropidae</taxon>
        <taxon>Homarus</taxon>
    </lineage>
</organism>